<evidence type="ECO:0000256" key="3">
    <source>
        <dbReference type="ARBA" id="ARBA00023319"/>
    </source>
</evidence>
<keyword evidence="3" id="KW-0393">Immunoglobulin domain</keyword>
<keyword evidence="1" id="KW-0732">Signal</keyword>
<dbReference type="InterPro" id="IPR013783">
    <property type="entry name" value="Ig-like_fold"/>
</dbReference>
<accession>A0AAV6YQ78</accession>
<evidence type="ECO:0000256" key="1">
    <source>
        <dbReference type="ARBA" id="ARBA00022729"/>
    </source>
</evidence>
<dbReference type="PANTHER" id="PTHR44427:SF1">
    <property type="entry name" value="CARCINOEMBRYONIC ANTIGEN-RELATED CELL ADHESION MOLECULE 1"/>
    <property type="match status" value="1"/>
</dbReference>
<gene>
    <name evidence="6" type="ORF">GDO81_020745</name>
</gene>
<feature type="non-terminal residue" evidence="6">
    <location>
        <position position="1"/>
    </location>
</feature>
<dbReference type="PANTHER" id="PTHR44427">
    <property type="entry name" value="CARCINOEMBRYONIC ANTIGEN-RELATED CELL ADHESION MOLECULE 19"/>
    <property type="match status" value="1"/>
</dbReference>
<comment type="similarity">
    <text evidence="4">Belongs to the immunoglobulin superfamily. CEA family.</text>
</comment>
<organism evidence="6 7">
    <name type="scientific">Engystomops pustulosus</name>
    <name type="common">Tungara frog</name>
    <name type="synonym">Physalaemus pustulosus</name>
    <dbReference type="NCBI Taxonomy" id="76066"/>
    <lineage>
        <taxon>Eukaryota</taxon>
        <taxon>Metazoa</taxon>
        <taxon>Chordata</taxon>
        <taxon>Craniata</taxon>
        <taxon>Vertebrata</taxon>
        <taxon>Euteleostomi</taxon>
        <taxon>Amphibia</taxon>
        <taxon>Batrachia</taxon>
        <taxon>Anura</taxon>
        <taxon>Neobatrachia</taxon>
        <taxon>Hyloidea</taxon>
        <taxon>Leptodactylidae</taxon>
        <taxon>Leiuperinae</taxon>
        <taxon>Engystomops</taxon>
    </lineage>
</organism>
<comment type="caution">
    <text evidence="6">The sequence shown here is derived from an EMBL/GenBank/DDBJ whole genome shotgun (WGS) entry which is preliminary data.</text>
</comment>
<evidence type="ECO:0000259" key="5">
    <source>
        <dbReference type="Pfam" id="PF07686"/>
    </source>
</evidence>
<dbReference type="Proteomes" id="UP000824782">
    <property type="component" value="Unassembled WGS sequence"/>
</dbReference>
<feature type="domain" description="Immunoglobulin V-set" evidence="5">
    <location>
        <begin position="44"/>
        <end position="139"/>
    </location>
</feature>
<keyword evidence="7" id="KW-1185">Reference proteome</keyword>
<dbReference type="Pfam" id="PF07686">
    <property type="entry name" value="V-set"/>
    <property type="match status" value="1"/>
</dbReference>
<sequence length="147" mass="16341">VQIPGFICSRLTPLPDMRGFTAAGAFCLWLTLTAGINIELIPPHAVVNGSILLHVTQIRGSVRSFSWFKGEHTRSQNQILSYNIRHNPVESPGPLYSPRFTCFPNASLKISDLNSEDQCDYTVQVTTDTQMRSSVQLHVHGEYDGIP</sequence>
<reference evidence="6" key="1">
    <citation type="thesis" date="2020" institute="ProQuest LLC" country="789 East Eisenhower Parkway, Ann Arbor, MI, USA">
        <title>Comparative Genomics and Chromosome Evolution.</title>
        <authorList>
            <person name="Mudd A.B."/>
        </authorList>
    </citation>
    <scope>NUCLEOTIDE SEQUENCE</scope>
    <source>
        <strain evidence="6">237g6f4</strain>
        <tissue evidence="6">Blood</tissue>
    </source>
</reference>
<dbReference type="InterPro" id="IPR036179">
    <property type="entry name" value="Ig-like_dom_sf"/>
</dbReference>
<keyword evidence="2" id="KW-0325">Glycoprotein</keyword>
<evidence type="ECO:0000256" key="2">
    <source>
        <dbReference type="ARBA" id="ARBA00023180"/>
    </source>
</evidence>
<evidence type="ECO:0000256" key="4">
    <source>
        <dbReference type="ARBA" id="ARBA00038222"/>
    </source>
</evidence>
<proteinExistence type="inferred from homology"/>
<dbReference type="InterPro" id="IPR050831">
    <property type="entry name" value="CEA_cell_adhesion"/>
</dbReference>
<dbReference type="Gene3D" id="2.60.40.10">
    <property type="entry name" value="Immunoglobulins"/>
    <property type="match status" value="1"/>
</dbReference>
<evidence type="ECO:0000313" key="6">
    <source>
        <dbReference type="EMBL" id="KAG8539554.1"/>
    </source>
</evidence>
<dbReference type="EMBL" id="WNYA01014226">
    <property type="protein sequence ID" value="KAG8539554.1"/>
    <property type="molecule type" value="Genomic_DNA"/>
</dbReference>
<name>A0AAV6YQ78_ENGPU</name>
<evidence type="ECO:0000313" key="7">
    <source>
        <dbReference type="Proteomes" id="UP000824782"/>
    </source>
</evidence>
<protein>
    <recommendedName>
        <fullName evidence="5">Immunoglobulin V-set domain-containing protein</fullName>
    </recommendedName>
</protein>
<dbReference type="InterPro" id="IPR013106">
    <property type="entry name" value="Ig_V-set"/>
</dbReference>
<dbReference type="AlphaFoldDB" id="A0AAV6YQ78"/>
<dbReference type="SUPFAM" id="SSF48726">
    <property type="entry name" value="Immunoglobulin"/>
    <property type="match status" value="1"/>
</dbReference>